<gene>
    <name evidence="1" type="ORF">PG986_008402</name>
</gene>
<comment type="caution">
    <text evidence="1">The sequence shown here is derived from an EMBL/GenBank/DDBJ whole genome shotgun (WGS) entry which is preliminary data.</text>
</comment>
<dbReference type="GeneID" id="92077686"/>
<dbReference type="Proteomes" id="UP001391051">
    <property type="component" value="Unassembled WGS sequence"/>
</dbReference>
<keyword evidence="2" id="KW-1185">Reference proteome</keyword>
<proteinExistence type="predicted"/>
<name>A0ABR1QFC2_9PEZI</name>
<protein>
    <submittedName>
        <fullName evidence="1">Uncharacterized protein</fullName>
    </submittedName>
</protein>
<evidence type="ECO:0000313" key="1">
    <source>
        <dbReference type="EMBL" id="KAK7952674.1"/>
    </source>
</evidence>
<reference evidence="1 2" key="1">
    <citation type="submission" date="2023-01" db="EMBL/GenBank/DDBJ databases">
        <title>Analysis of 21 Apiospora genomes using comparative genomics revels a genus with tremendous synthesis potential of carbohydrate active enzymes and secondary metabolites.</title>
        <authorList>
            <person name="Sorensen T."/>
        </authorList>
    </citation>
    <scope>NUCLEOTIDE SEQUENCE [LARGE SCALE GENOMIC DNA]</scope>
    <source>
        <strain evidence="1 2">CBS 24483</strain>
    </source>
</reference>
<evidence type="ECO:0000313" key="2">
    <source>
        <dbReference type="Proteomes" id="UP001391051"/>
    </source>
</evidence>
<organism evidence="1 2">
    <name type="scientific">Apiospora aurea</name>
    <dbReference type="NCBI Taxonomy" id="335848"/>
    <lineage>
        <taxon>Eukaryota</taxon>
        <taxon>Fungi</taxon>
        <taxon>Dikarya</taxon>
        <taxon>Ascomycota</taxon>
        <taxon>Pezizomycotina</taxon>
        <taxon>Sordariomycetes</taxon>
        <taxon>Xylariomycetidae</taxon>
        <taxon>Amphisphaeriales</taxon>
        <taxon>Apiosporaceae</taxon>
        <taxon>Apiospora</taxon>
    </lineage>
</organism>
<sequence>MAPTAVAGKVQIATTAAKALACPLYQGDSLHESSAKAASLGAGTGSSNGPNEQRYKRMWLSKMTRTGRLFPEESRPANEGFSGFGGSSSRSIYQQTPAIEAEPDAAARERRANPALLVLTHPRLEGWHKTAIRESVGEYGIGVVFVPLYRDDEEEEEEEEDLPVLKPLDPRTMTSFGSFDQIAAGTSSKQAGPSLDEEIVLRVNVEGPVEGLIEEIVEGARDIMTVS</sequence>
<accession>A0ABR1QFC2</accession>
<dbReference type="RefSeq" id="XP_066700736.1">
    <property type="nucleotide sequence ID" value="XM_066844624.1"/>
</dbReference>
<dbReference type="EMBL" id="JAQQWE010000005">
    <property type="protein sequence ID" value="KAK7952674.1"/>
    <property type="molecule type" value="Genomic_DNA"/>
</dbReference>